<evidence type="ECO:0000256" key="5">
    <source>
        <dbReference type="ARBA" id="ARBA00023002"/>
    </source>
</evidence>
<name>A0ABV7L4U3_9PROT</name>
<keyword evidence="9" id="KW-1185">Reference proteome</keyword>
<evidence type="ECO:0000256" key="3">
    <source>
        <dbReference type="ARBA" id="ARBA00022896"/>
    </source>
</evidence>
<evidence type="ECO:0000313" key="9">
    <source>
        <dbReference type="Proteomes" id="UP001595528"/>
    </source>
</evidence>
<accession>A0ABV7L4U3</accession>
<evidence type="ECO:0000256" key="1">
    <source>
        <dbReference type="ARBA" id="ARBA00001961"/>
    </source>
</evidence>
<protein>
    <submittedName>
        <fullName evidence="8">2OG-Fe(II) oxygenase</fullName>
        <ecNumber evidence="8">1.14.11.-</ecNumber>
    </submittedName>
</protein>
<evidence type="ECO:0000259" key="7">
    <source>
        <dbReference type="PROSITE" id="PS51471"/>
    </source>
</evidence>
<dbReference type="GO" id="GO:0016491">
    <property type="term" value="F:oxidoreductase activity"/>
    <property type="evidence" value="ECO:0007669"/>
    <property type="project" value="UniProtKB-KW"/>
</dbReference>
<keyword evidence="3" id="KW-0847">Vitamin C</keyword>
<dbReference type="EC" id="1.14.11.-" evidence="8"/>
<dbReference type="InterPro" id="IPR044862">
    <property type="entry name" value="Pro_4_hyd_alph_FE2OG_OXY"/>
</dbReference>
<dbReference type="RefSeq" id="WP_379903686.1">
    <property type="nucleotide sequence ID" value="NZ_JBHRTR010000031.1"/>
</dbReference>
<dbReference type="InterPro" id="IPR006620">
    <property type="entry name" value="Pro_4_hyd_alph"/>
</dbReference>
<reference evidence="9" key="1">
    <citation type="journal article" date="2019" name="Int. J. Syst. Evol. Microbiol.">
        <title>The Global Catalogue of Microorganisms (GCM) 10K type strain sequencing project: providing services to taxonomists for standard genome sequencing and annotation.</title>
        <authorList>
            <consortium name="The Broad Institute Genomics Platform"/>
            <consortium name="The Broad Institute Genome Sequencing Center for Infectious Disease"/>
            <person name="Wu L."/>
            <person name="Ma J."/>
        </authorList>
    </citation>
    <scope>NUCLEOTIDE SEQUENCE [LARGE SCALE GENOMIC DNA]</scope>
    <source>
        <strain evidence="9">KCTC 42964</strain>
    </source>
</reference>
<feature type="domain" description="Fe2OG dioxygenase" evidence="7">
    <location>
        <begin position="251"/>
        <end position="345"/>
    </location>
</feature>
<evidence type="ECO:0000313" key="8">
    <source>
        <dbReference type="EMBL" id="MFC3229277.1"/>
    </source>
</evidence>
<keyword evidence="2" id="KW-0479">Metal-binding</keyword>
<organism evidence="8 9">
    <name type="scientific">Marinibaculum pumilum</name>
    <dbReference type="NCBI Taxonomy" id="1766165"/>
    <lineage>
        <taxon>Bacteria</taxon>
        <taxon>Pseudomonadati</taxon>
        <taxon>Pseudomonadota</taxon>
        <taxon>Alphaproteobacteria</taxon>
        <taxon>Rhodospirillales</taxon>
        <taxon>Rhodospirillaceae</taxon>
        <taxon>Marinibaculum</taxon>
    </lineage>
</organism>
<evidence type="ECO:0000256" key="6">
    <source>
        <dbReference type="ARBA" id="ARBA00023004"/>
    </source>
</evidence>
<dbReference type="Pfam" id="PF13640">
    <property type="entry name" value="2OG-FeII_Oxy_3"/>
    <property type="match status" value="1"/>
</dbReference>
<sequence>MQQPSPGAIAAGDVAPQLSLADAAGTEIDLYDDAFAGRPQAWLLHGPHHAAQAAACADRLHAALDTALPRLLCVTIGRNAPPAAAAGPEPAWQRATLALQARGTALPGESGELVGIAVAPNGHVRAVVRDSTDPAALGEALAAALQVLVPAAAVAPGVMHPPVLTVPDVLSPADCKRLMTVYTMRGQKFVEPGHNVAGQTTDYKMRIPDYGREDRIDHWVIDQDTNALIDSRFQARLLPVIQKAFQYRITRRETYRIARYGGDRGGRPIPHRDNTEPAVAHRRFAVTVNLNTESFEGGSLRFPEFSEHRYRPETGAAIVFSCSLLHEVMAVESGTRFALLGFVYGDS</sequence>
<comment type="cofactor">
    <cofactor evidence="1">
        <name>L-ascorbate</name>
        <dbReference type="ChEBI" id="CHEBI:38290"/>
    </cofactor>
</comment>
<gene>
    <name evidence="8" type="ORF">ACFOGJ_18665</name>
</gene>
<dbReference type="Proteomes" id="UP001595528">
    <property type="component" value="Unassembled WGS sequence"/>
</dbReference>
<keyword evidence="6" id="KW-0408">Iron</keyword>
<evidence type="ECO:0000256" key="2">
    <source>
        <dbReference type="ARBA" id="ARBA00022723"/>
    </source>
</evidence>
<dbReference type="SMART" id="SM00702">
    <property type="entry name" value="P4Hc"/>
    <property type="match status" value="1"/>
</dbReference>
<proteinExistence type="predicted"/>
<dbReference type="Gene3D" id="2.60.120.620">
    <property type="entry name" value="q2cbj1_9rhob like domain"/>
    <property type="match status" value="1"/>
</dbReference>
<comment type="caution">
    <text evidence="8">The sequence shown here is derived from an EMBL/GenBank/DDBJ whole genome shotgun (WGS) entry which is preliminary data.</text>
</comment>
<dbReference type="PROSITE" id="PS51471">
    <property type="entry name" value="FE2OG_OXY"/>
    <property type="match status" value="1"/>
</dbReference>
<dbReference type="InterPro" id="IPR005123">
    <property type="entry name" value="Oxoglu/Fe-dep_dioxygenase_dom"/>
</dbReference>
<keyword evidence="5 8" id="KW-0560">Oxidoreductase</keyword>
<evidence type="ECO:0000256" key="4">
    <source>
        <dbReference type="ARBA" id="ARBA00022964"/>
    </source>
</evidence>
<dbReference type="EMBL" id="JBHRTR010000031">
    <property type="protein sequence ID" value="MFC3229277.1"/>
    <property type="molecule type" value="Genomic_DNA"/>
</dbReference>
<keyword evidence="4" id="KW-0223">Dioxygenase</keyword>